<protein>
    <recommendedName>
        <fullName evidence="4">F-box domain-containing protein</fullName>
    </recommendedName>
</protein>
<reference evidence="5" key="1">
    <citation type="submission" date="2023-07" db="EMBL/GenBank/DDBJ databases">
        <title>Chromosome-level genome assembly of Artemia franciscana.</title>
        <authorList>
            <person name="Jo E."/>
        </authorList>
    </citation>
    <scope>NUCLEOTIDE SEQUENCE</scope>
    <source>
        <tissue evidence="5">Whole body</tissue>
    </source>
</reference>
<keyword evidence="6" id="KW-1185">Reference proteome</keyword>
<dbReference type="GO" id="GO:0019005">
    <property type="term" value="C:SCF ubiquitin ligase complex"/>
    <property type="evidence" value="ECO:0007669"/>
    <property type="project" value="TreeGrafter"/>
</dbReference>
<dbReference type="InterPro" id="IPR011990">
    <property type="entry name" value="TPR-like_helical_dom_sf"/>
</dbReference>
<dbReference type="PROSITE" id="PS50181">
    <property type="entry name" value="FBOX"/>
    <property type="match status" value="1"/>
</dbReference>
<sequence length="406" mass="47316">MLRRIKEESEDEDEPSSSSKTSSDALEEFRAQWVDELKGQAVKKPEIIIPSDPDLEAKELFLKGVQFEQTGKMVEAIRYYRRALLLVPDIESKVYMGQLNQPVQDVSKAIDYNDPPNAENLISEFEHLDVNCYGFCQPLFAVKSAHLSCLPTEVIDYIIRWVVSSDLDLKSLCNLSRVCKGFFALSEKPDLWKRICWRIWGSNCGPPNWHGFSSWKDMFIYRPHVLYHGCYISKTSYFRQGENSFQDTEYQPWHIVEYFRLFRFFSDGTVLIMTTSEELPLAVTHLRFKNAKQPNILRGYYKLIGNRVVVNVHKITKVPLGIPGPRGRRIKKEVFETKEQFNEMEFELKPTGKKLNLQLSWVLYHTRMVYSKGHEVETDFDVVPSKFPNLHFSRVKSYMLEAEAPL</sequence>
<dbReference type="GO" id="GO:0005737">
    <property type="term" value="C:cytoplasm"/>
    <property type="evidence" value="ECO:0007669"/>
    <property type="project" value="TreeGrafter"/>
</dbReference>
<dbReference type="InterPro" id="IPR001810">
    <property type="entry name" value="F-box_dom"/>
</dbReference>
<dbReference type="Gene3D" id="1.20.1280.50">
    <property type="match status" value="1"/>
</dbReference>
<evidence type="ECO:0000313" key="6">
    <source>
        <dbReference type="Proteomes" id="UP001187531"/>
    </source>
</evidence>
<evidence type="ECO:0000256" key="3">
    <source>
        <dbReference type="SAM" id="MobiDB-lite"/>
    </source>
</evidence>
<dbReference type="AlphaFoldDB" id="A0AA88HQS3"/>
<dbReference type="Pfam" id="PF12937">
    <property type="entry name" value="F-box-like"/>
    <property type="match status" value="1"/>
</dbReference>
<evidence type="ECO:0000256" key="1">
    <source>
        <dbReference type="ARBA" id="ARBA00022786"/>
    </source>
</evidence>
<gene>
    <name evidence="5" type="ORF">QYM36_012642</name>
</gene>
<dbReference type="Pfam" id="PF19270">
    <property type="entry name" value="FBO_C"/>
    <property type="match status" value="1"/>
</dbReference>
<proteinExistence type="predicted"/>
<feature type="repeat" description="TPR" evidence="2">
    <location>
        <begin position="57"/>
        <end position="90"/>
    </location>
</feature>
<feature type="domain" description="F-box" evidence="4">
    <location>
        <begin position="144"/>
        <end position="195"/>
    </location>
</feature>
<dbReference type="EMBL" id="JAVRJZ010000016">
    <property type="protein sequence ID" value="KAK2711549.1"/>
    <property type="molecule type" value="Genomic_DNA"/>
</dbReference>
<dbReference type="Proteomes" id="UP001187531">
    <property type="component" value="Unassembled WGS sequence"/>
</dbReference>
<dbReference type="GO" id="GO:0031146">
    <property type="term" value="P:SCF-dependent proteasomal ubiquitin-dependent protein catabolic process"/>
    <property type="evidence" value="ECO:0007669"/>
    <property type="project" value="TreeGrafter"/>
</dbReference>
<dbReference type="CDD" id="cd22089">
    <property type="entry name" value="F-box_FBXO9"/>
    <property type="match status" value="1"/>
</dbReference>
<dbReference type="PANTHER" id="PTHR12874:SF29">
    <property type="entry name" value="F-BOX ONLY PROTEIN 9"/>
    <property type="match status" value="1"/>
</dbReference>
<organism evidence="5 6">
    <name type="scientific">Artemia franciscana</name>
    <name type="common">Brine shrimp</name>
    <name type="synonym">Artemia sanfranciscana</name>
    <dbReference type="NCBI Taxonomy" id="6661"/>
    <lineage>
        <taxon>Eukaryota</taxon>
        <taxon>Metazoa</taxon>
        <taxon>Ecdysozoa</taxon>
        <taxon>Arthropoda</taxon>
        <taxon>Crustacea</taxon>
        <taxon>Branchiopoda</taxon>
        <taxon>Anostraca</taxon>
        <taxon>Artemiidae</taxon>
        <taxon>Artemia</taxon>
    </lineage>
</organism>
<dbReference type="PANTHER" id="PTHR12874">
    <property type="entry name" value="F-BOX ONLY PROTEIN 48-RELATED"/>
    <property type="match status" value="1"/>
</dbReference>
<dbReference type="InterPro" id="IPR036047">
    <property type="entry name" value="F-box-like_dom_sf"/>
</dbReference>
<dbReference type="SUPFAM" id="SSF48452">
    <property type="entry name" value="TPR-like"/>
    <property type="match status" value="1"/>
</dbReference>
<dbReference type="InterPro" id="IPR045464">
    <property type="entry name" value="Hrt3/FBXO9_C"/>
</dbReference>
<feature type="region of interest" description="Disordered" evidence="3">
    <location>
        <begin position="1"/>
        <end position="25"/>
    </location>
</feature>
<comment type="caution">
    <text evidence="5">The sequence shown here is derived from an EMBL/GenBank/DDBJ whole genome shotgun (WGS) entry which is preliminary data.</text>
</comment>
<keyword evidence="2" id="KW-0802">TPR repeat</keyword>
<name>A0AA88HQS3_ARTSF</name>
<dbReference type="InterPro" id="IPR019734">
    <property type="entry name" value="TPR_rpt"/>
</dbReference>
<evidence type="ECO:0000313" key="5">
    <source>
        <dbReference type="EMBL" id="KAK2711549.1"/>
    </source>
</evidence>
<accession>A0AA88HQS3</accession>
<keyword evidence="1" id="KW-0833">Ubl conjugation pathway</keyword>
<dbReference type="PROSITE" id="PS50005">
    <property type="entry name" value="TPR"/>
    <property type="match status" value="1"/>
</dbReference>
<dbReference type="SUPFAM" id="SSF81383">
    <property type="entry name" value="F-box domain"/>
    <property type="match status" value="1"/>
</dbReference>
<evidence type="ECO:0000259" key="4">
    <source>
        <dbReference type="PROSITE" id="PS50181"/>
    </source>
</evidence>
<evidence type="ECO:0000256" key="2">
    <source>
        <dbReference type="PROSITE-ProRule" id="PRU00339"/>
    </source>
</evidence>